<organism evidence="1 2">
    <name type="scientific">Paraburkholderia unamae</name>
    <dbReference type="NCBI Taxonomy" id="219649"/>
    <lineage>
        <taxon>Bacteria</taxon>
        <taxon>Pseudomonadati</taxon>
        <taxon>Pseudomonadota</taxon>
        <taxon>Betaproteobacteria</taxon>
        <taxon>Burkholderiales</taxon>
        <taxon>Burkholderiaceae</taxon>
        <taxon>Paraburkholderia</taxon>
    </lineage>
</organism>
<dbReference type="EMBL" id="JAYMRU010000001">
    <property type="protein sequence ID" value="MEM5398639.1"/>
    <property type="molecule type" value="Genomic_DNA"/>
</dbReference>
<evidence type="ECO:0000313" key="1">
    <source>
        <dbReference type="EMBL" id="MEM5398639.1"/>
    </source>
</evidence>
<proteinExistence type="predicted"/>
<accession>A0ACC6RB11</accession>
<evidence type="ECO:0000313" key="2">
    <source>
        <dbReference type="Proteomes" id="UP001392318"/>
    </source>
</evidence>
<dbReference type="Proteomes" id="UP001392318">
    <property type="component" value="Unassembled WGS sequence"/>
</dbReference>
<keyword evidence="2" id="KW-1185">Reference proteome</keyword>
<keyword evidence="1" id="KW-0808">Transferase</keyword>
<comment type="caution">
    <text evidence="1">The sequence shown here is derived from an EMBL/GenBank/DDBJ whole genome shotgun (WGS) entry which is preliminary data.</text>
</comment>
<sequence length="429" mass="45927">MNTPSSPAAGSLHGLRVVDLSRVLGGPYCTQILADHGAEVIKIEPPGGDETRGWGPPFDGETASYFQGVNRNKLGVVLDLTQPAERERLLALLETADVLVENFKIGTLERWGLGYETVLAARFPRLVHCRVSGFGADGPLGALPGYDAAIQAMTGLMSVNGEAGGAPLRVGVPIVDLVTGLNAALGVLMALREREVSGRGQFVESTLFDCALSILHPHTPNYFYSGKEPARTGNAHPNITPYDMFHTGSGDIFLAVGNSTQFAALCRLIDVAHLADDPRFADNRSRSQHRNELRAELEQRFAGWDGPQLADLLVRNGVPCAPVLGLGAALAHPHVDHRAMKVEMGTYRGIASPIKLGRTPATYRSAPPALDEHAAQVFGERTRDTWPAHRQAAGHNHNGGARNAAQETAMASTHEASSRTHRETGSCSR</sequence>
<reference evidence="1" key="1">
    <citation type="submission" date="2024-01" db="EMBL/GenBank/DDBJ databases">
        <title>The diversity of rhizobia nodulating Mimosa spp. in eleven states of Brazil covering several biomes is determined by host plant, location, and edaphic factors.</title>
        <authorList>
            <person name="Rouws L."/>
            <person name="Barauna A."/>
            <person name="Beukes C."/>
            <person name="De Faria S.M."/>
            <person name="Gross E."/>
            <person name="Dos Reis Junior F.B."/>
            <person name="Simon M."/>
            <person name="Maluk M."/>
            <person name="Odee D.W."/>
            <person name="Kenicer G."/>
            <person name="Young J.P.W."/>
            <person name="Reis V.M."/>
            <person name="Zilli J."/>
            <person name="James E.K."/>
        </authorList>
    </citation>
    <scope>NUCLEOTIDE SEQUENCE</scope>
    <source>
        <strain evidence="1">JPY452</strain>
    </source>
</reference>
<gene>
    <name evidence="1" type="ORF">VSR83_00880</name>
</gene>
<name>A0ACC6RB11_9BURK</name>
<protein>
    <submittedName>
        <fullName evidence="1">CoA transferase</fullName>
        <ecNumber evidence="1">2.8.3.-</ecNumber>
    </submittedName>
</protein>
<dbReference type="EC" id="2.8.3.-" evidence="1"/>